<dbReference type="EMBL" id="JAPESX010003080">
    <property type="protein sequence ID" value="KAJ8105774.1"/>
    <property type="molecule type" value="Genomic_DNA"/>
</dbReference>
<keyword evidence="2" id="KW-1185">Reference proteome</keyword>
<proteinExistence type="predicted"/>
<gene>
    <name evidence="1" type="ORF">ONZ43_g7290</name>
</gene>
<dbReference type="Proteomes" id="UP001153334">
    <property type="component" value="Unassembled WGS sequence"/>
</dbReference>
<sequence>MRIGFLGLGTMGTPMALNLARKFPVTVWNRSPSKYPPLQEAGASIGATPSEVARDSDVIFLMMFDAGAIQDILEDLKTSLAGKTLVNSSSVPEEFSHYLAKEVSGVGGRFVEMPVSGSKLPAEQGQLVAMLAGDADVVSEIRHVMEPIAKAAVYCGPIGYGLRTKYAVNLYLIILTVGLAESMNLARAQGLDLAVLEEVLGAGPMASAYVRHKMSKVIAEDWSPQAAAKDCHNSSKLICTAVDASAVRSPLIKTCRSMYEEATKAGLGEEDMIAVIKLLSKSSSN</sequence>
<protein>
    <submittedName>
        <fullName evidence="1">Uncharacterized protein</fullName>
    </submittedName>
</protein>
<name>A0ACC2HS37_9PEZI</name>
<reference evidence="1" key="1">
    <citation type="submission" date="2022-11" db="EMBL/GenBank/DDBJ databases">
        <title>Genome Sequence of Nemania bipapillata.</title>
        <authorList>
            <person name="Buettner E."/>
        </authorList>
    </citation>
    <scope>NUCLEOTIDE SEQUENCE</scope>
    <source>
        <strain evidence="1">CP14</strain>
    </source>
</reference>
<evidence type="ECO:0000313" key="1">
    <source>
        <dbReference type="EMBL" id="KAJ8105774.1"/>
    </source>
</evidence>
<evidence type="ECO:0000313" key="2">
    <source>
        <dbReference type="Proteomes" id="UP001153334"/>
    </source>
</evidence>
<organism evidence="1 2">
    <name type="scientific">Nemania bipapillata</name>
    <dbReference type="NCBI Taxonomy" id="110536"/>
    <lineage>
        <taxon>Eukaryota</taxon>
        <taxon>Fungi</taxon>
        <taxon>Dikarya</taxon>
        <taxon>Ascomycota</taxon>
        <taxon>Pezizomycotina</taxon>
        <taxon>Sordariomycetes</taxon>
        <taxon>Xylariomycetidae</taxon>
        <taxon>Xylariales</taxon>
        <taxon>Xylariaceae</taxon>
        <taxon>Nemania</taxon>
    </lineage>
</organism>
<accession>A0ACC2HS37</accession>
<comment type="caution">
    <text evidence="1">The sequence shown here is derived from an EMBL/GenBank/DDBJ whole genome shotgun (WGS) entry which is preliminary data.</text>
</comment>